<organism evidence="1 2">
    <name type="scientific">Setaria digitata</name>
    <dbReference type="NCBI Taxonomy" id="48799"/>
    <lineage>
        <taxon>Eukaryota</taxon>
        <taxon>Metazoa</taxon>
        <taxon>Ecdysozoa</taxon>
        <taxon>Nematoda</taxon>
        <taxon>Chromadorea</taxon>
        <taxon>Rhabditida</taxon>
        <taxon>Spirurina</taxon>
        <taxon>Spiruromorpha</taxon>
        <taxon>Filarioidea</taxon>
        <taxon>Setariidae</taxon>
        <taxon>Setaria</taxon>
    </lineage>
</organism>
<evidence type="ECO:0000313" key="2">
    <source>
        <dbReference type="WBParaSite" id="sdigi.contig614.g9225.t1"/>
    </source>
</evidence>
<proteinExistence type="predicted"/>
<dbReference type="Proteomes" id="UP000887581">
    <property type="component" value="Unplaced"/>
</dbReference>
<sequence length="67" mass="7215">MQVKATLPTLELHSFGSESSFGSVDEIGAVMRSIPTPSKRSLIPRAAIPSNSSGILKKSHMIITYDK</sequence>
<protein>
    <submittedName>
        <fullName evidence="2">Uncharacterized protein</fullName>
    </submittedName>
</protein>
<dbReference type="WBParaSite" id="sdigi.contig614.g9225.t1">
    <property type="protein sequence ID" value="sdigi.contig614.g9225.t1"/>
    <property type="gene ID" value="sdigi.contig614.g9225"/>
</dbReference>
<accession>A0A915PZ44</accession>
<name>A0A915PZ44_9BILA</name>
<evidence type="ECO:0000313" key="1">
    <source>
        <dbReference type="Proteomes" id="UP000887581"/>
    </source>
</evidence>
<reference evidence="2" key="1">
    <citation type="submission" date="2022-11" db="UniProtKB">
        <authorList>
            <consortium name="WormBaseParasite"/>
        </authorList>
    </citation>
    <scope>IDENTIFICATION</scope>
</reference>
<dbReference type="AlphaFoldDB" id="A0A915PZ44"/>
<keyword evidence="1" id="KW-1185">Reference proteome</keyword>